<reference evidence="14 15" key="1">
    <citation type="submission" date="2016-06" db="EMBL/GenBank/DDBJ databases">
        <title>Evolution of pathogenesis and genome organization in the Tremellales.</title>
        <authorList>
            <person name="Cuomo C."/>
            <person name="Litvintseva A."/>
            <person name="Heitman J."/>
            <person name="Chen Y."/>
            <person name="Sun S."/>
            <person name="Springer D."/>
            <person name="Dromer F."/>
            <person name="Young S."/>
            <person name="Zeng Q."/>
            <person name="Chapman S."/>
            <person name="Gujja S."/>
            <person name="Saif S."/>
            <person name="Birren B."/>
        </authorList>
    </citation>
    <scope>NUCLEOTIDE SEQUENCE [LARGE SCALE GENOMIC DNA]</scope>
    <source>
        <strain evidence="14 15">ATCC 28783</strain>
    </source>
</reference>
<dbReference type="PANTHER" id="PTHR12867">
    <property type="entry name" value="GLYCOSYL TRANSFERASE-RELATED"/>
    <property type="match status" value="1"/>
</dbReference>
<dbReference type="EC" id="2.4.1.141" evidence="4 12"/>
<feature type="domain" description="Glycosyl transferase family 28 C-terminal" evidence="13">
    <location>
        <begin position="85"/>
        <end position="211"/>
    </location>
</feature>
<comment type="similarity">
    <text evidence="2 12">Belongs to the glycosyltransferase 28 family.</text>
</comment>
<dbReference type="AlphaFoldDB" id="A0A4Q1B9K3"/>
<comment type="function">
    <text evidence="9 12">Involved in protein N-glycosylation. Essential for the second step of the dolichol-linked oligosaccharide pathway.</text>
</comment>
<evidence type="ECO:0000256" key="1">
    <source>
        <dbReference type="ARBA" id="ARBA00004240"/>
    </source>
</evidence>
<dbReference type="Gene3D" id="3.40.50.2000">
    <property type="entry name" value="Glycogen Phosphorylase B"/>
    <property type="match status" value="1"/>
</dbReference>
<dbReference type="GO" id="GO:0006488">
    <property type="term" value="P:dolichol-linked oligosaccharide biosynthetic process"/>
    <property type="evidence" value="ECO:0007669"/>
    <property type="project" value="InterPro"/>
</dbReference>
<dbReference type="InterPro" id="IPR039042">
    <property type="entry name" value="Alg13-like"/>
</dbReference>
<dbReference type="FunCoup" id="A0A4Q1B9K3">
    <property type="interactions" value="106"/>
</dbReference>
<dbReference type="InterPro" id="IPR007235">
    <property type="entry name" value="Glyco_trans_28_C"/>
</dbReference>
<accession>A0A4Q1B9K3</accession>
<comment type="caution">
    <text evidence="14">The sequence shown here is derived from an EMBL/GenBank/DDBJ whole genome shotgun (WGS) entry which is preliminary data.</text>
</comment>
<comment type="subunit">
    <text evidence="3 12">Heterodimer with ALG14 to form a functional enzyme.</text>
</comment>
<dbReference type="EMBL" id="SDIL01000135">
    <property type="protein sequence ID" value="RXK35469.1"/>
    <property type="molecule type" value="Genomic_DNA"/>
</dbReference>
<keyword evidence="8 12" id="KW-0256">Endoplasmic reticulum</keyword>
<dbReference type="OrthoDB" id="20273at2759"/>
<name>A0A4Q1B9K3_TREME</name>
<comment type="catalytic activity">
    <reaction evidence="11">
        <text>an N-acetyl-alpha-D-glucosaminyl-diphospho-di-trans,poly-cis-dolichol + UDP-N-acetyl-alpha-D-glucosamine = an N,N'-diacetylchitobiosyl-diphospho-di-trans,poly-cis-dolichol + UDP + H(+)</text>
        <dbReference type="Rhea" id="RHEA:23380"/>
        <dbReference type="Rhea" id="RHEA-COMP:19507"/>
        <dbReference type="Rhea" id="RHEA-COMP:19510"/>
        <dbReference type="ChEBI" id="CHEBI:15378"/>
        <dbReference type="ChEBI" id="CHEBI:57269"/>
        <dbReference type="ChEBI" id="CHEBI:57705"/>
        <dbReference type="ChEBI" id="CHEBI:58223"/>
        <dbReference type="ChEBI" id="CHEBI:58427"/>
        <dbReference type="EC" id="2.4.1.141"/>
    </reaction>
</comment>
<evidence type="ECO:0000256" key="9">
    <source>
        <dbReference type="ARBA" id="ARBA00024804"/>
    </source>
</evidence>
<dbReference type="PANTHER" id="PTHR12867:SF6">
    <property type="entry name" value="N-ACETYLGLUCOSAMINYLDIPHOSPHODOLICHOL N-ACETYLGLUCOSAMINYLTRANSFERASE"/>
    <property type="match status" value="1"/>
</dbReference>
<dbReference type="Pfam" id="PF04101">
    <property type="entry name" value="Glyco_tran_28_C"/>
    <property type="match status" value="1"/>
</dbReference>
<evidence type="ECO:0000256" key="6">
    <source>
        <dbReference type="ARBA" id="ARBA00022676"/>
    </source>
</evidence>
<evidence type="ECO:0000259" key="13">
    <source>
        <dbReference type="Pfam" id="PF04101"/>
    </source>
</evidence>
<dbReference type="InParanoid" id="A0A4Q1B9K3"/>
<evidence type="ECO:0000256" key="12">
    <source>
        <dbReference type="RuleBase" id="RU362128"/>
    </source>
</evidence>
<evidence type="ECO:0000256" key="10">
    <source>
        <dbReference type="ARBA" id="ARBA00032061"/>
    </source>
</evidence>
<dbReference type="VEuPathDB" id="FungiDB:TREMEDRAFT_35288"/>
<dbReference type="GO" id="GO:0005783">
    <property type="term" value="C:endoplasmic reticulum"/>
    <property type="evidence" value="ECO:0007669"/>
    <property type="project" value="UniProtKB-SubCell"/>
</dbReference>
<dbReference type="SUPFAM" id="SSF53756">
    <property type="entry name" value="UDP-Glycosyltransferase/glycogen phosphorylase"/>
    <property type="match status" value="1"/>
</dbReference>
<organism evidence="14 15">
    <name type="scientific">Tremella mesenterica</name>
    <name type="common">Jelly fungus</name>
    <dbReference type="NCBI Taxonomy" id="5217"/>
    <lineage>
        <taxon>Eukaryota</taxon>
        <taxon>Fungi</taxon>
        <taxon>Dikarya</taxon>
        <taxon>Basidiomycota</taxon>
        <taxon>Agaricomycotina</taxon>
        <taxon>Tremellomycetes</taxon>
        <taxon>Tremellales</taxon>
        <taxon>Tremellaceae</taxon>
        <taxon>Tremella</taxon>
    </lineage>
</organism>
<evidence type="ECO:0000313" key="15">
    <source>
        <dbReference type="Proteomes" id="UP000289152"/>
    </source>
</evidence>
<protein>
    <recommendedName>
        <fullName evidence="5 12">UDP-N-acetylglucosamine transferase subunit ALG13</fullName>
        <ecNumber evidence="4 12">2.4.1.141</ecNumber>
    </recommendedName>
    <alternativeName>
        <fullName evidence="10 12">Asparagine-linked glycosylation protein 13</fullName>
    </alternativeName>
</protein>
<dbReference type="Proteomes" id="UP000289152">
    <property type="component" value="Unassembled WGS sequence"/>
</dbReference>
<sequence length="225" mass="25337">MTHPNRFNSSQITKKRILFVTVGSTLFPALTNLILSSNILSFLSQSMTELVVQYGQGDPDCSNLTKVHQSLSVRSLDTEGQSERIMKTGLSKKSEGMEKVGKENGEEEYEYEGMRIKMFRYTNEFSEMIKESDYVVSHAGSGSILSVLRSRKPLLVIPNQTLMDDHQSELAYELSKHGYLLVTSVDNLLQGLERLLNLSPNTLEPFPEQDRTAFKNILDDTAGYT</sequence>
<evidence type="ECO:0000256" key="11">
    <source>
        <dbReference type="ARBA" id="ARBA00048184"/>
    </source>
</evidence>
<evidence type="ECO:0000256" key="4">
    <source>
        <dbReference type="ARBA" id="ARBA00012614"/>
    </source>
</evidence>
<evidence type="ECO:0000256" key="2">
    <source>
        <dbReference type="ARBA" id="ARBA00006962"/>
    </source>
</evidence>
<evidence type="ECO:0000256" key="8">
    <source>
        <dbReference type="ARBA" id="ARBA00022824"/>
    </source>
</evidence>
<evidence type="ECO:0000256" key="7">
    <source>
        <dbReference type="ARBA" id="ARBA00022679"/>
    </source>
</evidence>
<gene>
    <name evidence="12" type="primary">ALG13</name>
    <name evidence="14" type="ORF">M231_07281</name>
</gene>
<proteinExistence type="inferred from homology"/>
<evidence type="ECO:0000256" key="3">
    <source>
        <dbReference type="ARBA" id="ARBA00011198"/>
    </source>
</evidence>
<keyword evidence="7 12" id="KW-0808">Transferase</keyword>
<keyword evidence="15" id="KW-1185">Reference proteome</keyword>
<comment type="subcellular location">
    <subcellularLocation>
        <location evidence="1 12">Endoplasmic reticulum</location>
    </subcellularLocation>
</comment>
<dbReference type="STRING" id="5217.A0A4Q1B9K3"/>
<dbReference type="GO" id="GO:0004577">
    <property type="term" value="F:N-acetylglucosaminyldiphosphodolichol N-acetylglucosaminyltransferase activity"/>
    <property type="evidence" value="ECO:0007669"/>
    <property type="project" value="UniProtKB-EC"/>
</dbReference>
<keyword evidence="6 12" id="KW-0328">Glycosyltransferase</keyword>
<evidence type="ECO:0000256" key="5">
    <source>
        <dbReference type="ARBA" id="ARBA00017468"/>
    </source>
</evidence>
<evidence type="ECO:0000313" key="14">
    <source>
        <dbReference type="EMBL" id="RXK35469.1"/>
    </source>
</evidence>